<dbReference type="AlphaFoldDB" id="A0A1R3G1V2"/>
<evidence type="ECO:0000313" key="2">
    <source>
        <dbReference type="Proteomes" id="UP000188268"/>
    </source>
</evidence>
<sequence>MPRHLSTRPRSLLIRVTDGHDLFFLNINKFPRSVQRNASPLFFFSLFFLPSFCSLPTPFKNENKEQKPLNQVWIPNVDLKSEFEYIFIRIDAKEAVDGRESKQEDGYWNGKTKFPNKRALLAT</sequence>
<gene>
    <name evidence="1" type="ORF">CCACVL1_29428</name>
</gene>
<protein>
    <submittedName>
        <fullName evidence="1">Uncharacterized protein</fullName>
    </submittedName>
</protein>
<name>A0A1R3G1V2_COCAP</name>
<accession>A0A1R3G1V2</accession>
<dbReference type="EMBL" id="AWWV01015622">
    <property type="protein sequence ID" value="OMO52010.1"/>
    <property type="molecule type" value="Genomic_DNA"/>
</dbReference>
<evidence type="ECO:0000313" key="1">
    <source>
        <dbReference type="EMBL" id="OMO52010.1"/>
    </source>
</evidence>
<proteinExistence type="predicted"/>
<dbReference type="Proteomes" id="UP000188268">
    <property type="component" value="Unassembled WGS sequence"/>
</dbReference>
<organism evidence="1 2">
    <name type="scientific">Corchorus capsularis</name>
    <name type="common">Jute</name>
    <dbReference type="NCBI Taxonomy" id="210143"/>
    <lineage>
        <taxon>Eukaryota</taxon>
        <taxon>Viridiplantae</taxon>
        <taxon>Streptophyta</taxon>
        <taxon>Embryophyta</taxon>
        <taxon>Tracheophyta</taxon>
        <taxon>Spermatophyta</taxon>
        <taxon>Magnoliopsida</taxon>
        <taxon>eudicotyledons</taxon>
        <taxon>Gunneridae</taxon>
        <taxon>Pentapetalae</taxon>
        <taxon>rosids</taxon>
        <taxon>malvids</taxon>
        <taxon>Malvales</taxon>
        <taxon>Malvaceae</taxon>
        <taxon>Grewioideae</taxon>
        <taxon>Apeibeae</taxon>
        <taxon>Corchorus</taxon>
    </lineage>
</organism>
<comment type="caution">
    <text evidence="1">The sequence shown here is derived from an EMBL/GenBank/DDBJ whole genome shotgun (WGS) entry which is preliminary data.</text>
</comment>
<dbReference type="Gramene" id="OMO52010">
    <property type="protein sequence ID" value="OMO52010"/>
    <property type="gene ID" value="CCACVL1_29428"/>
</dbReference>
<keyword evidence="2" id="KW-1185">Reference proteome</keyword>
<reference evidence="1 2" key="1">
    <citation type="submission" date="2013-09" db="EMBL/GenBank/DDBJ databases">
        <title>Corchorus capsularis genome sequencing.</title>
        <authorList>
            <person name="Alam M."/>
            <person name="Haque M.S."/>
            <person name="Islam M.S."/>
            <person name="Emdad E.M."/>
            <person name="Islam M.M."/>
            <person name="Ahmed B."/>
            <person name="Halim A."/>
            <person name="Hossen Q.M.M."/>
            <person name="Hossain M.Z."/>
            <person name="Ahmed R."/>
            <person name="Khan M.M."/>
            <person name="Islam R."/>
            <person name="Rashid M.M."/>
            <person name="Khan S.A."/>
            <person name="Rahman M.S."/>
            <person name="Alam M."/>
        </authorList>
    </citation>
    <scope>NUCLEOTIDE SEQUENCE [LARGE SCALE GENOMIC DNA]</scope>
    <source>
        <strain evidence="2">cv. CVL-1</strain>
        <tissue evidence="1">Whole seedling</tissue>
    </source>
</reference>